<evidence type="ECO:0000256" key="1">
    <source>
        <dbReference type="SAM" id="MobiDB-lite"/>
    </source>
</evidence>
<dbReference type="Proteomes" id="UP000501648">
    <property type="component" value="Chromosome"/>
</dbReference>
<dbReference type="EMBL" id="CP008956">
    <property type="protein sequence ID" value="QJQ01250.1"/>
    <property type="molecule type" value="Genomic_DNA"/>
</dbReference>
<proteinExistence type="predicted"/>
<dbReference type="AlphaFoldDB" id="A0A6M3ZTD4"/>
<name>A0A6M3ZTD4_9BURK</name>
<feature type="region of interest" description="Disordered" evidence="1">
    <location>
        <begin position="1"/>
        <end position="48"/>
    </location>
</feature>
<evidence type="ECO:0000313" key="3">
    <source>
        <dbReference type="Proteomes" id="UP000501648"/>
    </source>
</evidence>
<gene>
    <name evidence="2" type="ORF">C798_13695</name>
</gene>
<protein>
    <recommendedName>
        <fullName evidence="4">ATP-grasp domain-containing protein</fullName>
    </recommendedName>
</protein>
<evidence type="ECO:0000313" key="2">
    <source>
        <dbReference type="EMBL" id="QJQ01250.1"/>
    </source>
</evidence>
<evidence type="ECO:0008006" key="4">
    <source>
        <dbReference type="Google" id="ProtNLM"/>
    </source>
</evidence>
<reference evidence="2 3" key="1">
    <citation type="journal article" date="2012" name="J. Bacteriol.">
        <title>Genome sequence of the pathogenic Herbaspirillum seropedicae strain Os34, isolated from rice roots.</title>
        <authorList>
            <person name="Ye W."/>
            <person name="Ye S."/>
            <person name="Liu J."/>
            <person name="Chang S."/>
            <person name="Chen M."/>
            <person name="Zhu B."/>
            <person name="Guo L."/>
            <person name="An Q."/>
        </authorList>
    </citation>
    <scope>NUCLEOTIDE SEQUENCE [LARGE SCALE GENOMIC DNA]</scope>
    <source>
        <strain evidence="2 3">Os34</strain>
    </source>
</reference>
<dbReference type="RefSeq" id="WP_017453482.1">
    <property type="nucleotide sequence ID" value="NZ_CP008956.1"/>
</dbReference>
<sequence length="613" mass="66368">MAHIPSTSGVKRDYDDYAETPPQSPSRATTPTETSGTPRVSGSDSRASALRAVTDPVVADILQNITGKDDGLAAKNLTLLQKRLGPGFVKMMTSPGVADLVRDVKLEQNFETQRGQDAALAKHFGDASAVPLPANINPTEFVVAPLDIMPYKVRDSSEFRATLLELNGTGYGNITTMEPNTLDTVMSSFGNVSHILEKEPTALFLVACSGREDPPAFGQSKKIHEKLMIANAMQTTISQAQQEQAEKTGQPVLGVQVLGIDSFDADALVMKDGKPVIENSKALEKPGRDKDGVEKMKTILNGHNWENPTQPTVLVGYTAQLAKAIEIQDGTPFLNGRKVSFIGNDRLVLNINALNEGSGKKLDTSKFTSNNISYVPAASKGHAYAFTNQFNKAEGAAYPGFSREIVNRQASTLEDVEKEVLSMLAEGKRVIIKPSGTGHGDGIRAFDIAEKETPELIRQEIKESYESVKGTYGDRGGFPYTISEYLTADRVSKEDSPLKSMKYEFRVAVYSDYSDKEKGPQLKAVPAIIKIDGGSKLREGESGDFSKSFASVSAQVLATGLPASEFMKPLCSEATLDLVGVSKEEMTDLCKWSTRLVAHILTNVDQSDTILDK</sequence>
<accession>A0A6M3ZTD4</accession>
<feature type="compositionally biased region" description="Polar residues" evidence="1">
    <location>
        <begin position="25"/>
        <end position="46"/>
    </location>
</feature>
<organism evidence="2 3">
    <name type="scientific">Herbaspirillum rubrisubalbicans Os34</name>
    <dbReference type="NCBI Taxonomy" id="1235827"/>
    <lineage>
        <taxon>Bacteria</taxon>
        <taxon>Pseudomonadati</taxon>
        <taxon>Pseudomonadota</taxon>
        <taxon>Betaproteobacteria</taxon>
        <taxon>Burkholderiales</taxon>
        <taxon>Oxalobacteraceae</taxon>
        <taxon>Herbaspirillum</taxon>
    </lineage>
</organism>